<evidence type="ECO:0000256" key="9">
    <source>
        <dbReference type="PROSITE-ProRule" id="PRU01373"/>
    </source>
</evidence>
<dbReference type="InterPro" id="IPR005490">
    <property type="entry name" value="LD_TPept_cat_dom"/>
</dbReference>
<dbReference type="PANTHER" id="PTHR30582">
    <property type="entry name" value="L,D-TRANSPEPTIDASE"/>
    <property type="match status" value="1"/>
</dbReference>
<evidence type="ECO:0000256" key="8">
    <source>
        <dbReference type="ARBA" id="ARBA00023316"/>
    </source>
</evidence>
<proteinExistence type="inferred from homology"/>
<comment type="pathway">
    <text evidence="1 9">Cell wall biogenesis; peptidoglycan biosynthesis.</text>
</comment>
<evidence type="ECO:0000256" key="2">
    <source>
        <dbReference type="ARBA" id="ARBA00005992"/>
    </source>
</evidence>
<dbReference type="Gene3D" id="2.40.440.10">
    <property type="entry name" value="L,D-transpeptidase catalytic domain-like"/>
    <property type="match status" value="1"/>
</dbReference>
<protein>
    <submittedName>
        <fullName evidence="13">Lipoprotein-anchoring transpeptidase ErfK/SrfK</fullName>
    </submittedName>
</protein>
<dbReference type="GO" id="GO:0008360">
    <property type="term" value="P:regulation of cell shape"/>
    <property type="evidence" value="ECO:0007669"/>
    <property type="project" value="UniProtKB-UniRule"/>
</dbReference>
<dbReference type="SUPFAM" id="SSF141523">
    <property type="entry name" value="L,D-transpeptidase catalytic domain-like"/>
    <property type="match status" value="1"/>
</dbReference>
<evidence type="ECO:0000256" key="4">
    <source>
        <dbReference type="ARBA" id="ARBA00022679"/>
    </source>
</evidence>
<dbReference type="GO" id="GO:0071972">
    <property type="term" value="F:peptidoglycan L,D-transpeptidase activity"/>
    <property type="evidence" value="ECO:0007669"/>
    <property type="project" value="TreeGrafter"/>
</dbReference>
<dbReference type="InterPro" id="IPR038063">
    <property type="entry name" value="Transpep_catalytic_dom"/>
</dbReference>
<evidence type="ECO:0000256" key="10">
    <source>
        <dbReference type="SAM" id="MobiDB-lite"/>
    </source>
</evidence>
<keyword evidence="11" id="KW-0472">Membrane</keyword>
<sequence>MTISLHRLSDSSPRPVRPNRDLGSVPPPSHRRFRRRALLVVAAALLLAPLFLLFRSPDDSQGLNTPGEAAATAPEARHSPAEQPVATAPATENIAKLRAKNAALSARIRSLAPTGDYLVIDTAGNKILLRRGEKTRAEMVASCGSGNVLEDPTSGRRWVFDTPRGQFRIQSKLVNPVWMKPDWAFIEEGEVIPENPAARAEPGMMGDYALGIGQGYFIHGTLYTRLLGRNVSHGCVRLGDKDLEQIYRTLPIGSRVIIF</sequence>
<reference evidence="13 14" key="1">
    <citation type="submission" date="2015-07" db="EMBL/GenBank/DDBJ databases">
        <title>Isolation and Genomic Characterization of a Novel Halophilic Metal-Reducing Deltaproteobacterium from the Deep Subsurface.</title>
        <authorList>
            <person name="Badalamenti J.P."/>
            <person name="Summers Z.M."/>
            <person name="Gralnick J.A."/>
            <person name="Bond D.R."/>
        </authorList>
    </citation>
    <scope>NUCLEOTIDE SEQUENCE [LARGE SCALE GENOMIC DNA]</scope>
    <source>
        <strain evidence="13 14">WTL</strain>
    </source>
</reference>
<keyword evidence="8 9" id="KW-0961">Cell wall biogenesis/degradation</keyword>
<dbReference type="AlphaFoldDB" id="A0A0M4CZH5"/>
<organism evidence="13 14">
    <name type="scientific">Desulfuromonas soudanensis</name>
    <dbReference type="NCBI Taxonomy" id="1603606"/>
    <lineage>
        <taxon>Bacteria</taxon>
        <taxon>Pseudomonadati</taxon>
        <taxon>Thermodesulfobacteriota</taxon>
        <taxon>Desulfuromonadia</taxon>
        <taxon>Desulfuromonadales</taxon>
        <taxon>Desulfuromonadaceae</taxon>
        <taxon>Desulfuromonas</taxon>
    </lineage>
</organism>
<feature type="compositionally biased region" description="Low complexity" evidence="10">
    <location>
        <begin position="65"/>
        <end position="74"/>
    </location>
</feature>
<evidence type="ECO:0000256" key="7">
    <source>
        <dbReference type="ARBA" id="ARBA00022984"/>
    </source>
</evidence>
<dbReference type="GO" id="GO:0018104">
    <property type="term" value="P:peptidoglycan-protein cross-linking"/>
    <property type="evidence" value="ECO:0007669"/>
    <property type="project" value="TreeGrafter"/>
</dbReference>
<dbReference type="OrthoDB" id="9786799at2"/>
<dbReference type="UniPathway" id="UPA00219"/>
<accession>A0A0M4CZH5</accession>
<dbReference type="STRING" id="1603606.DSOUD_1145"/>
<dbReference type="RefSeq" id="WP_082351089.1">
    <property type="nucleotide sequence ID" value="NZ_CP010802.1"/>
</dbReference>
<dbReference type="Proteomes" id="UP000057158">
    <property type="component" value="Chromosome"/>
</dbReference>
<dbReference type="Pfam" id="PF03734">
    <property type="entry name" value="YkuD"/>
    <property type="match status" value="1"/>
</dbReference>
<feature type="region of interest" description="Disordered" evidence="10">
    <location>
        <begin position="1"/>
        <end position="29"/>
    </location>
</feature>
<evidence type="ECO:0000256" key="11">
    <source>
        <dbReference type="SAM" id="Phobius"/>
    </source>
</evidence>
<dbReference type="PANTHER" id="PTHR30582:SF24">
    <property type="entry name" value="L,D-TRANSPEPTIDASE ERFK_SRFK-RELATED"/>
    <property type="match status" value="1"/>
</dbReference>
<comment type="similarity">
    <text evidence="2">Belongs to the YkuD family.</text>
</comment>
<keyword evidence="4" id="KW-0808">Transferase</keyword>
<evidence type="ECO:0000256" key="6">
    <source>
        <dbReference type="ARBA" id="ARBA00022960"/>
    </source>
</evidence>
<keyword evidence="11" id="KW-0812">Transmembrane</keyword>
<dbReference type="PATRIC" id="fig|1603606.3.peg.1251"/>
<dbReference type="CDD" id="cd16913">
    <property type="entry name" value="YkuD_like"/>
    <property type="match status" value="1"/>
</dbReference>
<dbReference type="EMBL" id="CP010802">
    <property type="protein sequence ID" value="ALC15927.1"/>
    <property type="molecule type" value="Genomic_DNA"/>
</dbReference>
<feature type="transmembrane region" description="Helical" evidence="11">
    <location>
        <begin position="37"/>
        <end position="54"/>
    </location>
</feature>
<keyword evidence="14" id="KW-1185">Reference proteome</keyword>
<dbReference type="GO" id="GO:0016757">
    <property type="term" value="F:glycosyltransferase activity"/>
    <property type="evidence" value="ECO:0007669"/>
    <property type="project" value="UniProtKB-KW"/>
</dbReference>
<dbReference type="GO" id="GO:0005576">
    <property type="term" value="C:extracellular region"/>
    <property type="evidence" value="ECO:0007669"/>
    <property type="project" value="TreeGrafter"/>
</dbReference>
<dbReference type="GO" id="GO:0071555">
    <property type="term" value="P:cell wall organization"/>
    <property type="evidence" value="ECO:0007669"/>
    <property type="project" value="UniProtKB-UniRule"/>
</dbReference>
<evidence type="ECO:0000259" key="12">
    <source>
        <dbReference type="PROSITE" id="PS52029"/>
    </source>
</evidence>
<evidence type="ECO:0000256" key="5">
    <source>
        <dbReference type="ARBA" id="ARBA00022801"/>
    </source>
</evidence>
<name>A0A0M4CZH5_9BACT</name>
<feature type="region of interest" description="Disordered" evidence="10">
    <location>
        <begin position="62"/>
        <end position="88"/>
    </location>
</feature>
<evidence type="ECO:0000256" key="3">
    <source>
        <dbReference type="ARBA" id="ARBA00022676"/>
    </source>
</evidence>
<keyword evidence="3" id="KW-0328">Glycosyltransferase</keyword>
<gene>
    <name evidence="13" type="ORF">DSOUD_1145</name>
</gene>
<keyword evidence="13" id="KW-0449">Lipoprotein</keyword>
<keyword evidence="6 9" id="KW-0133">Cell shape</keyword>
<dbReference type="KEGG" id="des:DSOUD_1145"/>
<feature type="active site" description="Proton donor/acceptor" evidence="9">
    <location>
        <position position="219"/>
    </location>
</feature>
<feature type="domain" description="L,D-TPase catalytic" evidence="12">
    <location>
        <begin position="116"/>
        <end position="259"/>
    </location>
</feature>
<keyword evidence="11" id="KW-1133">Transmembrane helix</keyword>
<keyword evidence="5" id="KW-0378">Hydrolase</keyword>
<dbReference type="InterPro" id="IPR050979">
    <property type="entry name" value="LD-transpeptidase"/>
</dbReference>
<feature type="active site" description="Nucleophile" evidence="9">
    <location>
        <position position="235"/>
    </location>
</feature>
<evidence type="ECO:0000256" key="1">
    <source>
        <dbReference type="ARBA" id="ARBA00004752"/>
    </source>
</evidence>
<evidence type="ECO:0000313" key="13">
    <source>
        <dbReference type="EMBL" id="ALC15927.1"/>
    </source>
</evidence>
<keyword evidence="7 9" id="KW-0573">Peptidoglycan synthesis</keyword>
<dbReference type="PROSITE" id="PS52029">
    <property type="entry name" value="LD_TPASE"/>
    <property type="match status" value="1"/>
</dbReference>
<evidence type="ECO:0000313" key="14">
    <source>
        <dbReference type="Proteomes" id="UP000057158"/>
    </source>
</evidence>